<name>A0A6J6WPR8_9ZZZZ</name>
<gene>
    <name evidence="2" type="ORF">UFOPK2975_00261</name>
</gene>
<accession>A0A6J6WPR8</accession>
<organism evidence="2">
    <name type="scientific">freshwater metagenome</name>
    <dbReference type="NCBI Taxonomy" id="449393"/>
    <lineage>
        <taxon>unclassified sequences</taxon>
        <taxon>metagenomes</taxon>
        <taxon>ecological metagenomes</taxon>
    </lineage>
</organism>
<dbReference type="EMBL" id="CAFAAG010000009">
    <property type="protein sequence ID" value="CAB4786732.1"/>
    <property type="molecule type" value="Genomic_DNA"/>
</dbReference>
<feature type="region of interest" description="Disordered" evidence="1">
    <location>
        <begin position="30"/>
        <end position="73"/>
    </location>
</feature>
<feature type="compositionally biased region" description="Polar residues" evidence="1">
    <location>
        <begin position="48"/>
        <end position="62"/>
    </location>
</feature>
<reference evidence="2" key="1">
    <citation type="submission" date="2020-05" db="EMBL/GenBank/DDBJ databases">
        <authorList>
            <person name="Chiriac C."/>
            <person name="Salcher M."/>
            <person name="Ghai R."/>
            <person name="Kavagutti S V."/>
        </authorList>
    </citation>
    <scope>NUCLEOTIDE SEQUENCE</scope>
</reference>
<dbReference type="AlphaFoldDB" id="A0A6J6WPR8"/>
<evidence type="ECO:0000256" key="1">
    <source>
        <dbReference type="SAM" id="MobiDB-lite"/>
    </source>
</evidence>
<proteinExistence type="predicted"/>
<evidence type="ECO:0000313" key="2">
    <source>
        <dbReference type="EMBL" id="CAB4786732.1"/>
    </source>
</evidence>
<sequence length="156" mass="16322">MAEIASANKTPTGGSASCTRVVLPNHVTMPLLPSRKSPPSGIIANDKNAGTNDKNGASLNTNRSERSGMRSSLKNNLMPSASVCSNPNGPALFGPMRFCIPEITLRSNHTINMVATRPVTNTASTLRSTMMSGVHSKSPLSIGSIANKLLTTSSRS</sequence>
<protein>
    <submittedName>
        <fullName evidence="2">Unannotated protein</fullName>
    </submittedName>
</protein>